<keyword evidence="8" id="KW-1185">Reference proteome</keyword>
<dbReference type="Pfam" id="PF00145">
    <property type="entry name" value="DNA_methylase"/>
    <property type="match status" value="2"/>
</dbReference>
<dbReference type="PROSITE" id="PS51679">
    <property type="entry name" value="SAM_MT_C5"/>
    <property type="match status" value="1"/>
</dbReference>
<evidence type="ECO:0000313" key="7">
    <source>
        <dbReference type="EMBL" id="CAB3287197.1"/>
    </source>
</evidence>
<feature type="transmembrane region" description="Helical" evidence="6">
    <location>
        <begin position="6"/>
        <end position="27"/>
    </location>
</feature>
<keyword evidence="4 5" id="KW-0949">S-adenosyl-L-methionine</keyword>
<accession>A0A8D6PWD1</accession>
<keyword evidence="6" id="KW-0472">Membrane</keyword>
<dbReference type="Gene3D" id="3.90.120.10">
    <property type="entry name" value="DNA Methylase, subunit A, domain 2"/>
    <property type="match status" value="1"/>
</dbReference>
<dbReference type="PRINTS" id="PR00105">
    <property type="entry name" value="C5METTRFRASE"/>
</dbReference>
<gene>
    <name evidence="7" type="ORF">MLAUSG7_0074</name>
</gene>
<dbReference type="InterPro" id="IPR029063">
    <property type="entry name" value="SAM-dependent_MTases_sf"/>
</dbReference>
<evidence type="ECO:0000256" key="2">
    <source>
        <dbReference type="ARBA" id="ARBA00022603"/>
    </source>
</evidence>
<name>A0A8D6PWD1_9EURY</name>
<evidence type="ECO:0000256" key="3">
    <source>
        <dbReference type="ARBA" id="ARBA00022679"/>
    </source>
</evidence>
<dbReference type="EMBL" id="LR792632">
    <property type="protein sequence ID" value="CAB3287197.1"/>
    <property type="molecule type" value="Genomic_DNA"/>
</dbReference>
<dbReference type="Proteomes" id="UP000679213">
    <property type="component" value="Chromosome I"/>
</dbReference>
<dbReference type="REBASE" id="510613">
    <property type="entry name" value="M.MspSG7ORF74P"/>
</dbReference>
<protein>
    <recommendedName>
        <fullName evidence="1">DNA (cytosine-5-)-methyltransferase</fullName>
        <ecNumber evidence="1">2.1.1.37</ecNumber>
    </recommendedName>
</protein>
<keyword evidence="6" id="KW-1133">Transmembrane helix</keyword>
<evidence type="ECO:0000313" key="8">
    <source>
        <dbReference type="Proteomes" id="UP000679213"/>
    </source>
</evidence>
<dbReference type="SUPFAM" id="SSF53335">
    <property type="entry name" value="S-adenosyl-L-methionine-dependent methyltransferases"/>
    <property type="match status" value="1"/>
</dbReference>
<dbReference type="AlphaFoldDB" id="A0A8D6PWD1"/>
<dbReference type="KEGG" id="mesg:MLAUSG7_0074"/>
<sequence length="389" mass="45404">MIFYLFSVNFYLINFIFLNWKIFILVIRLRFIDLFCGCGGFSRGFVEEGFEPLVAIELDEDAAFSYALNFNGEIYEKVRDGEYRLKELKGYVGSYPFKFPFEDKDIKWLRRLGTLNEKTEKLKPIVINDDIREIHSLDIKKFCKNKKVDVIIGGPPCEGYTGANPKREKNPYDRLYKDETGRLVLEFIRIVGDLQPKIFVMENVPGIKEVRGEIIKEFRNVGYEDVYFNILRAEDYGNPSVRRRVFVSNIEINPEKKEPKTVIEAIGDLMYKGRDIPNHEFAALPARFRKRVHKLSWGDAFIYFKGANRRLGNYIRLHPLKLSETVMGKRFFIHPYEDRLLTPREQARLMSYPDYHLFAGGIRSSYNQIGESVPVALSRAIAQVVKENL</sequence>
<keyword evidence="3 5" id="KW-0808">Transferase</keyword>
<dbReference type="PANTHER" id="PTHR10629:SF52">
    <property type="entry name" value="DNA (CYTOSINE-5)-METHYLTRANSFERASE 1"/>
    <property type="match status" value="1"/>
</dbReference>
<reference evidence="7 8" key="1">
    <citation type="submission" date="2020-04" db="EMBL/GenBank/DDBJ databases">
        <authorList>
            <consortium name="Genoscope - CEA"/>
            <person name="William W."/>
        </authorList>
    </citation>
    <scope>NUCLEOTIDE SEQUENCE [LARGE SCALE GENOMIC DNA]</scope>
    <source>
        <strain evidence="7 8">SG7</strain>
    </source>
</reference>
<proteinExistence type="inferred from homology"/>
<keyword evidence="6" id="KW-0812">Transmembrane</keyword>
<evidence type="ECO:0000256" key="4">
    <source>
        <dbReference type="ARBA" id="ARBA00022691"/>
    </source>
</evidence>
<dbReference type="GO" id="GO:0044027">
    <property type="term" value="P:negative regulation of gene expression via chromosomal CpG island methylation"/>
    <property type="evidence" value="ECO:0007669"/>
    <property type="project" value="TreeGrafter"/>
</dbReference>
<dbReference type="GO" id="GO:0032259">
    <property type="term" value="P:methylation"/>
    <property type="evidence" value="ECO:0007669"/>
    <property type="project" value="UniProtKB-KW"/>
</dbReference>
<evidence type="ECO:0000256" key="5">
    <source>
        <dbReference type="PROSITE-ProRule" id="PRU01016"/>
    </source>
</evidence>
<feature type="active site" evidence="5">
    <location>
        <position position="157"/>
    </location>
</feature>
<dbReference type="EC" id="2.1.1.37" evidence="1"/>
<comment type="similarity">
    <text evidence="5">Belongs to the class I-like SAM-binding methyltransferase superfamily. C5-methyltransferase family.</text>
</comment>
<evidence type="ECO:0000256" key="6">
    <source>
        <dbReference type="SAM" id="Phobius"/>
    </source>
</evidence>
<dbReference type="InterPro" id="IPR001525">
    <property type="entry name" value="C5_MeTfrase"/>
</dbReference>
<organism evidence="7 8">
    <name type="scientific">Methanocaldococcus lauensis</name>
    <dbReference type="NCBI Taxonomy" id="2546128"/>
    <lineage>
        <taxon>Archaea</taxon>
        <taxon>Methanobacteriati</taxon>
        <taxon>Methanobacteriota</taxon>
        <taxon>Methanomada group</taxon>
        <taxon>Methanococci</taxon>
        <taxon>Methanococcales</taxon>
        <taxon>Methanocaldococcaceae</taxon>
        <taxon>Methanocaldococcus</taxon>
    </lineage>
</organism>
<dbReference type="Gene3D" id="3.40.50.150">
    <property type="entry name" value="Vaccinia Virus protein VP39"/>
    <property type="match status" value="2"/>
</dbReference>
<dbReference type="GO" id="GO:0003886">
    <property type="term" value="F:DNA (cytosine-5-)-methyltransferase activity"/>
    <property type="evidence" value="ECO:0007669"/>
    <property type="project" value="UniProtKB-EC"/>
</dbReference>
<evidence type="ECO:0000256" key="1">
    <source>
        <dbReference type="ARBA" id="ARBA00011975"/>
    </source>
</evidence>
<dbReference type="PANTHER" id="PTHR10629">
    <property type="entry name" value="CYTOSINE-SPECIFIC METHYLTRANSFERASE"/>
    <property type="match status" value="1"/>
</dbReference>
<dbReference type="InterPro" id="IPR050390">
    <property type="entry name" value="C5-Methyltransferase"/>
</dbReference>
<keyword evidence="2 5" id="KW-0489">Methyltransferase</keyword>
<dbReference type="GO" id="GO:0003677">
    <property type="term" value="F:DNA binding"/>
    <property type="evidence" value="ECO:0007669"/>
    <property type="project" value="TreeGrafter"/>
</dbReference>